<dbReference type="AlphaFoldDB" id="A0A8N4ESS3"/>
<sequence>MTVAIGERAFSKARVPKSGACLPRISAVFKCGGTTPRLEIENPFKAFQMTTSCMRSLTTMTARITFNPYIPMGRRYDVGMNWFEDENPAAVQSQPRKVQYSDSGDESISDEENAEFTRLSFTSAAAKVQGSYNYNFEGRNQDEACASSAVREQVNELACLHTKTPSPSIPSDVYEVKKGHRSMYLHFLFVFFILKFCDNFISETGGTIAFISRGIDWICNPLLKVGRGRAKPKFSIHSQSHDEELPWFHEVKGRNEDFSKEVSEGPERQNYFEHRPSGNLMTELLENLQKENDELPAGLLAHEQRGALLSISELLDNLQDKDVQSNGASNLLLQHAKTKNKRAYFAGKRMLPNLGTRTLDDEDPLEVIVGGMSSEDEEVDQNHLSLATQKSKGQTMTDLFQEAFNSSTMEGPLFPTSWQAGAGYHERLQQVMQIEKEKHVEFLKQLQTGQSPLSGSRCMNVQILSRSLEGKLTVCRCLLDESNKSSSCGKGSHKCTDDRGTLKRTVIFSSKVCDNVELDVGNLVRIHPPWKEVQVSKDEKIILCTYFSLVMA</sequence>
<organism evidence="1 2">
    <name type="scientific">Elaeis guineensis var. tenera</name>
    <name type="common">Oil palm</name>
    <dbReference type="NCBI Taxonomy" id="51953"/>
    <lineage>
        <taxon>Eukaryota</taxon>
        <taxon>Viridiplantae</taxon>
        <taxon>Streptophyta</taxon>
        <taxon>Embryophyta</taxon>
        <taxon>Tracheophyta</taxon>
        <taxon>Spermatophyta</taxon>
        <taxon>Magnoliopsida</taxon>
        <taxon>Liliopsida</taxon>
        <taxon>Arecaceae</taxon>
        <taxon>Arecoideae</taxon>
        <taxon>Cocoseae</taxon>
        <taxon>Elaeidinae</taxon>
        <taxon>Elaeis</taxon>
    </lineage>
</organism>
<reference evidence="2 3" key="1">
    <citation type="submission" date="2025-04" db="UniProtKB">
        <authorList>
            <consortium name="RefSeq"/>
        </authorList>
    </citation>
    <scope>IDENTIFICATION</scope>
</reference>
<proteinExistence type="predicted"/>
<dbReference type="PANTHER" id="PTHR35686">
    <property type="entry name" value="KINETOCHORE PROTEIN"/>
    <property type="match status" value="1"/>
</dbReference>
<dbReference type="KEGG" id="egu:105032970"/>
<protein>
    <submittedName>
        <fullName evidence="2 3">Uncharacterized protein LOC105032970 isoform X1</fullName>
    </submittedName>
</protein>
<dbReference type="RefSeq" id="XP_029117008.1">
    <property type="nucleotide sequence ID" value="XM_029261175.1"/>
</dbReference>
<dbReference type="PANTHER" id="PTHR35686:SF1">
    <property type="entry name" value="KINETOCHORE PROTEIN"/>
    <property type="match status" value="1"/>
</dbReference>
<evidence type="ECO:0000313" key="2">
    <source>
        <dbReference type="RefSeq" id="XP_029117007.1"/>
    </source>
</evidence>
<dbReference type="RefSeq" id="XP_029117007.1">
    <property type="nucleotide sequence ID" value="XM_029261174.1"/>
</dbReference>
<dbReference type="GeneID" id="105032970"/>
<accession>A0A8N4ESS3</accession>
<evidence type="ECO:0000313" key="1">
    <source>
        <dbReference type="Proteomes" id="UP000504607"/>
    </source>
</evidence>
<gene>
    <name evidence="2 3" type="primary">LOC105032970</name>
</gene>
<dbReference type="Proteomes" id="UP000504607">
    <property type="component" value="Unplaced"/>
</dbReference>
<name>A0A8N4ESS3_ELAGV</name>
<keyword evidence="1" id="KW-1185">Reference proteome</keyword>
<dbReference type="OrthoDB" id="1914453at2759"/>
<evidence type="ECO:0000313" key="3">
    <source>
        <dbReference type="RefSeq" id="XP_029117008.1"/>
    </source>
</evidence>